<evidence type="ECO:0000313" key="7">
    <source>
        <dbReference type="EMBL" id="XBH21498.1"/>
    </source>
</evidence>
<dbReference type="EMBL" id="CP146203">
    <property type="protein sequence ID" value="XBH21498.1"/>
    <property type="molecule type" value="Genomic_DNA"/>
</dbReference>
<dbReference type="PANTHER" id="PTHR23514">
    <property type="entry name" value="BYPASS OF STOP CODON PROTEIN 6"/>
    <property type="match status" value="1"/>
</dbReference>
<dbReference type="GO" id="GO:0005886">
    <property type="term" value="C:plasma membrane"/>
    <property type="evidence" value="ECO:0007669"/>
    <property type="project" value="UniProtKB-SubCell"/>
</dbReference>
<evidence type="ECO:0000259" key="6">
    <source>
        <dbReference type="PROSITE" id="PS50850"/>
    </source>
</evidence>
<dbReference type="InterPro" id="IPR011701">
    <property type="entry name" value="MFS"/>
</dbReference>
<dbReference type="GO" id="GO:0022857">
    <property type="term" value="F:transmembrane transporter activity"/>
    <property type="evidence" value="ECO:0007669"/>
    <property type="project" value="InterPro"/>
</dbReference>
<dbReference type="InterPro" id="IPR051788">
    <property type="entry name" value="MFS_Transporter"/>
</dbReference>
<feature type="transmembrane region" description="Helical" evidence="5">
    <location>
        <begin position="234"/>
        <end position="252"/>
    </location>
</feature>
<dbReference type="Gene3D" id="1.20.1250.20">
    <property type="entry name" value="MFS general substrate transporter like domains"/>
    <property type="match status" value="2"/>
</dbReference>
<name>A0AAU7DWA9_9MICO</name>
<feature type="domain" description="Major facilitator superfamily (MFS) profile" evidence="6">
    <location>
        <begin position="80"/>
        <end position="465"/>
    </location>
</feature>
<feature type="transmembrane region" description="Helical" evidence="5">
    <location>
        <begin position="353"/>
        <end position="372"/>
    </location>
</feature>
<evidence type="ECO:0000256" key="4">
    <source>
        <dbReference type="ARBA" id="ARBA00023136"/>
    </source>
</evidence>
<dbReference type="Pfam" id="PF07690">
    <property type="entry name" value="MFS_1"/>
    <property type="match status" value="2"/>
</dbReference>
<reference evidence="7" key="1">
    <citation type="submission" date="2024-02" db="EMBL/GenBank/DDBJ databases">
        <title>Tomenella chthoni gen. nov. sp. nov., a member of the family Jonesiaceae isolated from bat guano.</title>
        <authorList>
            <person name="Miller S.L."/>
            <person name="King J."/>
            <person name="Sankaranarayanan K."/>
            <person name="Lawson P.A."/>
        </authorList>
    </citation>
    <scope>NUCLEOTIDE SEQUENCE</scope>
    <source>
        <strain evidence="7">BS-20</strain>
    </source>
</reference>
<keyword evidence="4 5" id="KW-0472">Membrane</keyword>
<feature type="transmembrane region" description="Helical" evidence="5">
    <location>
        <begin position="280"/>
        <end position="301"/>
    </location>
</feature>
<dbReference type="InterPro" id="IPR036259">
    <property type="entry name" value="MFS_trans_sf"/>
</dbReference>
<dbReference type="PROSITE" id="PS50850">
    <property type="entry name" value="MFS"/>
    <property type="match status" value="1"/>
</dbReference>
<dbReference type="SUPFAM" id="SSF103473">
    <property type="entry name" value="MFS general substrate transporter"/>
    <property type="match status" value="1"/>
</dbReference>
<feature type="transmembrane region" description="Helical" evidence="5">
    <location>
        <begin position="409"/>
        <end position="429"/>
    </location>
</feature>
<sequence>MVSVLSNLGLRNSGLQNSSVASQRAFVAATVQAYGTGKARVQLFILRNSLSSEKVRTIVHMTIASSKSSRVVPSAQVRSARLAVALFFFTNGALFSSLVPHFPGIKADLGLGNAMYGVAIGAFPAGAIVLGLLAGLLIRKWTSAKVALIFTVATALCIVLVGVSGNFYLLVALLFLGGGGDALTDVGQNAHGLRVQKAYGRSINNGFHAIWSIGAVTGGSIGALMITLGVPRTAHLVAIAVLTTGIALFAYARRLPGADNEADVLDLDTQTVVNKQSQRLTVRTIAILGALSLISIAGALVEDAGSTWAAIYLGEHLGAAAGLATTGYIALVGSQFIGRMIGDSLVDRFGQRLVAYAGGFLIFAGMGAALVFPSIPATIVGFGLAGFGSATLIPAAYQAADGLPGLKPGTGLTVVSWLLRLGFLFSPPIVGLVADATSLRLGLLVLPIAGVVILLTASVLENRVQPIAVDAVENASSQDS</sequence>
<evidence type="ECO:0000256" key="1">
    <source>
        <dbReference type="ARBA" id="ARBA00004651"/>
    </source>
</evidence>
<evidence type="ECO:0000256" key="2">
    <source>
        <dbReference type="ARBA" id="ARBA00022692"/>
    </source>
</evidence>
<dbReference type="CDD" id="cd17393">
    <property type="entry name" value="MFS_MosC_like"/>
    <property type="match status" value="1"/>
</dbReference>
<evidence type="ECO:0000256" key="3">
    <source>
        <dbReference type="ARBA" id="ARBA00022989"/>
    </source>
</evidence>
<feature type="transmembrane region" description="Helical" evidence="5">
    <location>
        <begin position="207"/>
        <end position="228"/>
    </location>
</feature>
<feature type="transmembrane region" description="Helical" evidence="5">
    <location>
        <begin position="307"/>
        <end position="332"/>
    </location>
</feature>
<feature type="transmembrane region" description="Helical" evidence="5">
    <location>
        <begin position="82"/>
        <end position="102"/>
    </location>
</feature>
<feature type="transmembrane region" description="Helical" evidence="5">
    <location>
        <begin position="114"/>
        <end position="137"/>
    </location>
</feature>
<keyword evidence="3 5" id="KW-1133">Transmembrane helix</keyword>
<proteinExistence type="predicted"/>
<keyword evidence="2 5" id="KW-0812">Transmembrane</keyword>
<feature type="transmembrane region" description="Helical" evidence="5">
    <location>
        <begin position="378"/>
        <end position="397"/>
    </location>
</feature>
<accession>A0AAU7DWA9</accession>
<gene>
    <name evidence="7" type="ORF">V5R04_15010</name>
</gene>
<protein>
    <submittedName>
        <fullName evidence="7">MFS transporter</fullName>
    </submittedName>
</protein>
<feature type="transmembrane region" description="Helical" evidence="5">
    <location>
        <begin position="144"/>
        <end position="161"/>
    </location>
</feature>
<dbReference type="PANTHER" id="PTHR23514:SF13">
    <property type="entry name" value="INNER MEMBRANE PROTEIN YBJJ"/>
    <property type="match status" value="1"/>
</dbReference>
<comment type="subcellular location">
    <subcellularLocation>
        <location evidence="1">Cell membrane</location>
        <topology evidence="1">Multi-pass membrane protein</topology>
    </subcellularLocation>
</comment>
<dbReference type="InterPro" id="IPR020846">
    <property type="entry name" value="MFS_dom"/>
</dbReference>
<organism evidence="7">
    <name type="scientific">Jonesiaceae bacterium BS-20</name>
    <dbReference type="NCBI Taxonomy" id="3120821"/>
    <lineage>
        <taxon>Bacteria</taxon>
        <taxon>Bacillati</taxon>
        <taxon>Actinomycetota</taxon>
        <taxon>Actinomycetes</taxon>
        <taxon>Micrococcales</taxon>
        <taxon>Jonesiaceae</taxon>
    </lineage>
</organism>
<evidence type="ECO:0000256" key="5">
    <source>
        <dbReference type="SAM" id="Phobius"/>
    </source>
</evidence>
<dbReference type="AlphaFoldDB" id="A0AAU7DWA9"/>
<feature type="transmembrane region" description="Helical" evidence="5">
    <location>
        <begin position="441"/>
        <end position="460"/>
    </location>
</feature>